<keyword evidence="7" id="KW-1185">Reference proteome</keyword>
<keyword evidence="2" id="KW-0106">Calcium</keyword>
<evidence type="ECO:0000256" key="4">
    <source>
        <dbReference type="SAM" id="SignalP"/>
    </source>
</evidence>
<evidence type="ECO:0000313" key="7">
    <source>
        <dbReference type="Proteomes" id="UP000248395"/>
    </source>
</evidence>
<gene>
    <name evidence="6" type="ORF">DFR38_114128</name>
</gene>
<feature type="region of interest" description="Disordered" evidence="3">
    <location>
        <begin position="447"/>
        <end position="473"/>
    </location>
</feature>
<evidence type="ECO:0000313" key="6">
    <source>
        <dbReference type="EMBL" id="PXX43689.1"/>
    </source>
</evidence>
<evidence type="ECO:0000259" key="5">
    <source>
        <dbReference type="Pfam" id="PF05567"/>
    </source>
</evidence>
<keyword evidence="4" id="KW-0732">Signal</keyword>
<keyword evidence="1" id="KW-0479">Metal-binding</keyword>
<protein>
    <submittedName>
        <fullName evidence="6">Type IV pilus assembly protein PilY1</fullName>
    </submittedName>
</protein>
<proteinExistence type="predicted"/>
<name>A0A318JTD3_9NEIS</name>
<accession>A0A318JTD3</accession>
<dbReference type="GO" id="GO:0046872">
    <property type="term" value="F:metal ion binding"/>
    <property type="evidence" value="ECO:0007669"/>
    <property type="project" value="UniProtKB-KW"/>
</dbReference>
<comment type="caution">
    <text evidence="6">The sequence shown here is derived from an EMBL/GenBank/DDBJ whole genome shotgun (WGS) entry which is preliminary data.</text>
</comment>
<organism evidence="6 7">
    <name type="scientific">Aquitalea magnusonii</name>
    <dbReference type="NCBI Taxonomy" id="332411"/>
    <lineage>
        <taxon>Bacteria</taxon>
        <taxon>Pseudomonadati</taxon>
        <taxon>Pseudomonadota</taxon>
        <taxon>Betaproteobacteria</taxon>
        <taxon>Neisseriales</taxon>
        <taxon>Chromobacteriaceae</taxon>
        <taxon>Aquitalea</taxon>
    </lineage>
</organism>
<dbReference type="EMBL" id="QJKC01000014">
    <property type="protein sequence ID" value="PXX43689.1"/>
    <property type="molecule type" value="Genomic_DNA"/>
</dbReference>
<feature type="domain" description="PilY1 beta-propeller" evidence="5">
    <location>
        <begin position="764"/>
        <end position="1121"/>
    </location>
</feature>
<dbReference type="Proteomes" id="UP000248395">
    <property type="component" value="Unassembled WGS sequence"/>
</dbReference>
<dbReference type="InterPro" id="IPR008707">
    <property type="entry name" value="B-propeller_PilY1"/>
</dbReference>
<dbReference type="Pfam" id="PF05567">
    <property type="entry name" value="T4P_PilY1"/>
    <property type="match status" value="1"/>
</dbReference>
<evidence type="ECO:0000256" key="2">
    <source>
        <dbReference type="ARBA" id="ARBA00022837"/>
    </source>
</evidence>
<feature type="chain" id="PRO_5016436778" evidence="4">
    <location>
        <begin position="26"/>
        <end position="1297"/>
    </location>
</feature>
<evidence type="ECO:0000256" key="1">
    <source>
        <dbReference type="ARBA" id="ARBA00022723"/>
    </source>
</evidence>
<reference evidence="6 7" key="1">
    <citation type="submission" date="2018-05" db="EMBL/GenBank/DDBJ databases">
        <title>Genomic Encyclopedia of Type Strains, Phase IV (KMG-IV): sequencing the most valuable type-strain genomes for metagenomic binning, comparative biology and taxonomic classification.</title>
        <authorList>
            <person name="Goeker M."/>
        </authorList>
    </citation>
    <scope>NUCLEOTIDE SEQUENCE [LARGE SCALE GENOMIC DNA]</scope>
    <source>
        <strain evidence="6 7">DSM 25134</strain>
    </source>
</reference>
<feature type="signal peptide" evidence="4">
    <location>
        <begin position="1"/>
        <end position="25"/>
    </location>
</feature>
<feature type="compositionally biased region" description="Low complexity" evidence="3">
    <location>
        <begin position="463"/>
        <end position="473"/>
    </location>
</feature>
<sequence>MMLRIWMRFACGMLIALMGGLQAMAAITVASVPLAGVGGRYGPNVLLGLSVEYPTAGEAYTNRTFDATEMTKDHRGYFDQYKCYSYDSTNGYFVPKSLVNSKTNRTCGSSYWSGALLNWATMSAIDIFRQTLTGGNRASGTAGTSTDYSNGDTATLTVLRRARIVSGQNQVYGFDGSRILKTNASTLTQYSYSQLKFTSLNWQVTVSGSNDGSNWTTLGTFNAMVQVCTTVSGITAAGYTGLGVSSKYNNGLEDNCSAYGSNYKPEGLIQAHGGDMRFSAFGYLIDSNYMRMGGVLRARMKYPGLNSSTTSASTSSNSYTLGAEWSSVDGTFVVNPDTDDATGSSVTNSGVINYLNKFGDANGYKTYDPAAELYYAALRYYRKLGNYSAFTSGLTTAMKDNFPVITDWDDPIINACQKNFIIYIGDTNTHGDVDLPGTGWASYATGNQTSVTAPSDDPASNMGTPPVSGSGSGVTAWTNSIGNQEGVSNLASTNTGSTNSPPYIAGLAYWANVTDLRSDLIGNQTVSAFMIDVVENGNAKSQTTNPFYLAAKYGGFTDSNNNKKPDVRSEWTSDAAGTTSIAAYPNGTPSNFAQANNPNNMTTALQTAFASITAATDPTLAGLATTSSGSQVFSSAYVFQSSFDSTDWHGDLIAYQIVQANATTPPSLVQDNTHGWRAKTTLESQLNGSSGVGSRNVLTYDQTTNAGALFNTTWFNALAAGAAQKTALNSTDSQGANRVNYLRGDKTYEASGSSPKFRARNYRLGDIVNSTPVYMAAPTTYLVSGCTYAANSSSQATDRAAIMARPNMVYVAANDGFLHGFDMTGTERFAYLPAAIYANLPTLTSPSYSHNYYYNDGTPNVRDVCFTYSPSTGNLLTTPETHTVLVGTTGAGGNSVYALDVTRPDAMTASSVLWEFTSSDDANLGLTIGTPQIVKLQNGRPAVIFGNGYNNGGSGAIASLYILYLDKKAGQPWTLGTNYFRIDVANQSGQTITPNAMGSPASVDINGDGMVDFVYAGDINGNMWKFNLNSAVSSNWKLSGGGGNLNSTCSSNCAPLFTAYGVTVSGGNSTLGSRQPITAAPVVTRDPTSGYWVLFGTGIFLSDNDRTMSTQALYGLHDSGSNIGNPITGTLVGQSIGTQVSGTSGGSYFTSSTNSVASGGNGWYMPLTANERVIASPVLRNRQTVRFTSLIPDTSGCTNGGTTWLTDVGIFNGAMTSYPVYDTNGDGVVNGSDQVASRYSPTNSSGVSSGKALTLIDQNGNQWVCEAGSSGMGVCKAVNKATGSVGRLAWREIVQTW</sequence>
<evidence type="ECO:0000256" key="3">
    <source>
        <dbReference type="SAM" id="MobiDB-lite"/>
    </source>
</evidence>